<dbReference type="NCBIfam" id="TIGR01251">
    <property type="entry name" value="ribP_PPkin"/>
    <property type="match status" value="1"/>
</dbReference>
<dbReference type="Gene3D" id="3.40.50.2020">
    <property type="match status" value="2"/>
</dbReference>
<dbReference type="InterPro" id="IPR005946">
    <property type="entry name" value="Rib-P_diPkinase"/>
</dbReference>
<protein>
    <submittedName>
        <fullName evidence="3">Phosphoribosylpyrophosphate synthetase</fullName>
        <ecNumber evidence="3">2.7.6.1</ecNumber>
    </submittedName>
</protein>
<accession>G6Y6G0</accession>
<dbReference type="SUPFAM" id="SSF53271">
    <property type="entry name" value="PRTase-like"/>
    <property type="match status" value="1"/>
</dbReference>
<dbReference type="EC" id="2.7.6.1" evidence="3"/>
<gene>
    <name evidence="3" type="ORF">MEA186_07624</name>
</gene>
<evidence type="ECO:0000256" key="1">
    <source>
        <dbReference type="RuleBase" id="RU004324"/>
    </source>
</evidence>
<dbReference type="GO" id="GO:0000287">
    <property type="term" value="F:magnesium ion binding"/>
    <property type="evidence" value="ECO:0007669"/>
    <property type="project" value="InterPro"/>
</dbReference>
<dbReference type="eggNOG" id="COG0462">
    <property type="taxonomic scope" value="Bacteria"/>
</dbReference>
<evidence type="ECO:0000313" key="4">
    <source>
        <dbReference type="Proteomes" id="UP000002949"/>
    </source>
</evidence>
<proteinExistence type="inferred from homology"/>
<dbReference type="InterPro" id="IPR000836">
    <property type="entry name" value="PRTase_dom"/>
</dbReference>
<organism evidence="3 4">
    <name type="scientific">Mesorhizobium amorphae CCNWGS0123</name>
    <dbReference type="NCBI Taxonomy" id="1082933"/>
    <lineage>
        <taxon>Bacteria</taxon>
        <taxon>Pseudomonadati</taxon>
        <taxon>Pseudomonadota</taxon>
        <taxon>Alphaproteobacteria</taxon>
        <taxon>Hyphomicrobiales</taxon>
        <taxon>Phyllobacteriaceae</taxon>
        <taxon>Mesorhizobium</taxon>
    </lineage>
</organism>
<evidence type="ECO:0000313" key="3">
    <source>
        <dbReference type="EMBL" id="EHH12650.1"/>
    </source>
</evidence>
<keyword evidence="1" id="KW-0545">Nucleotide biosynthesis</keyword>
<keyword evidence="4" id="KW-1185">Reference proteome</keyword>
<dbReference type="GO" id="GO:0005737">
    <property type="term" value="C:cytoplasm"/>
    <property type="evidence" value="ECO:0007669"/>
    <property type="project" value="TreeGrafter"/>
</dbReference>
<dbReference type="PANTHER" id="PTHR10210:SF41">
    <property type="entry name" value="RIBOSE-PHOSPHATE PYROPHOSPHOKINASE 1, CHLOROPLASTIC"/>
    <property type="match status" value="1"/>
</dbReference>
<dbReference type="AlphaFoldDB" id="G6Y6G0"/>
<feature type="domain" description="Phosphoribosyltransferase" evidence="2">
    <location>
        <begin position="43"/>
        <end position="160"/>
    </location>
</feature>
<dbReference type="PANTHER" id="PTHR10210">
    <property type="entry name" value="RIBOSE-PHOSPHATE DIPHOSPHOKINASE FAMILY MEMBER"/>
    <property type="match status" value="1"/>
</dbReference>
<comment type="similarity">
    <text evidence="1">Belongs to the ribose-phosphate pyrophosphokinase family.</text>
</comment>
<keyword evidence="3" id="KW-0808">Transferase</keyword>
<dbReference type="Pfam" id="PF00156">
    <property type="entry name" value="Pribosyltran"/>
    <property type="match status" value="1"/>
</dbReference>
<dbReference type="EMBL" id="AGSN01000071">
    <property type="protein sequence ID" value="EHH12650.1"/>
    <property type="molecule type" value="Genomic_DNA"/>
</dbReference>
<reference evidence="3 4" key="1">
    <citation type="journal article" date="2012" name="J. Bacteriol.">
        <title>Draft Genome Sequence of Plant Growth-Promoting Rhizobium Mesorhizobium amorphae, Isolated from Zinc-Lead Mine Tailings.</title>
        <authorList>
            <person name="Hao X."/>
            <person name="Lin Y."/>
            <person name="Johnstone L."/>
            <person name="Baltrus D.A."/>
            <person name="Miller S.J."/>
            <person name="Wei G."/>
            <person name="Rensing C."/>
        </authorList>
    </citation>
    <scope>NUCLEOTIDE SEQUENCE [LARGE SCALE GENOMIC DNA]</scope>
    <source>
        <strain evidence="3 4">CCNWGS0123</strain>
    </source>
</reference>
<dbReference type="CDD" id="cd06223">
    <property type="entry name" value="PRTases_typeI"/>
    <property type="match status" value="1"/>
</dbReference>
<evidence type="ECO:0000259" key="2">
    <source>
        <dbReference type="Pfam" id="PF00156"/>
    </source>
</evidence>
<dbReference type="PATRIC" id="fig|1082933.3.peg.1453"/>
<dbReference type="GO" id="GO:0004749">
    <property type="term" value="F:ribose phosphate diphosphokinase activity"/>
    <property type="evidence" value="ECO:0007669"/>
    <property type="project" value="UniProtKB-EC"/>
</dbReference>
<dbReference type="GO" id="GO:0006015">
    <property type="term" value="P:5-phosphoribose 1-diphosphate biosynthetic process"/>
    <property type="evidence" value="ECO:0007669"/>
    <property type="project" value="TreeGrafter"/>
</dbReference>
<dbReference type="Proteomes" id="UP000002949">
    <property type="component" value="Unassembled WGS sequence"/>
</dbReference>
<name>G6Y6G0_9HYPH</name>
<sequence>MFARFLEESFDWLVTADPHLHRIPELSDLFRIPVHGVTTAPLIAEWIRDNVSNAILIGPDSESGQWVSDIAHRAGVAYQVLTKTRRGDRDVEVSLPSIDAARNRTPMIVDDIASSGRTMIETLDHLRQLGLPPAVCIVIHPVFAQGAYAQLLAAGADKVVSTDSIPHPTNAISIASLLAEASAELFRNTSPKERA</sequence>
<dbReference type="InterPro" id="IPR029057">
    <property type="entry name" value="PRTase-like"/>
</dbReference>
<dbReference type="GO" id="GO:0002189">
    <property type="term" value="C:ribose phosphate diphosphokinase complex"/>
    <property type="evidence" value="ECO:0007669"/>
    <property type="project" value="TreeGrafter"/>
</dbReference>
<dbReference type="GO" id="GO:0006164">
    <property type="term" value="P:purine nucleotide biosynthetic process"/>
    <property type="evidence" value="ECO:0007669"/>
    <property type="project" value="TreeGrafter"/>
</dbReference>